<dbReference type="AlphaFoldDB" id="A0A2U9SFG7"/>
<sequence length="182" mass="19841">MAQPAVLVFTARSPQRILSEGGSQAWKLDPDRTRRSGYVVCVQNRHNGAWGGADQPHGTAFLVGRIADVVRSPEDDSRWLIRIGAYARIALPAVWQGWRNPVRYTTLDELGLDPATLAFQPLPADIPAFARDVEDTPRPTNAPANAMVAQPEPRPLSIPEAKRGLALTFGVAEDAIEITIRG</sequence>
<keyword evidence="1" id="KW-0614">Plasmid</keyword>
<evidence type="ECO:0000313" key="1">
    <source>
        <dbReference type="EMBL" id="AWU98124.1"/>
    </source>
</evidence>
<dbReference type="Proteomes" id="UP000249605">
    <property type="component" value="Plasmid unnamed6"/>
</dbReference>
<dbReference type="KEGG" id="azm:DM194_27705"/>
<evidence type="ECO:0000313" key="2">
    <source>
        <dbReference type="Proteomes" id="UP000249605"/>
    </source>
</evidence>
<name>A0A2U9SFG7_9PROT</name>
<organism evidence="1 2">
    <name type="scientific">Azospirillum ramasamyi</name>
    <dbReference type="NCBI Taxonomy" id="682998"/>
    <lineage>
        <taxon>Bacteria</taxon>
        <taxon>Pseudomonadati</taxon>
        <taxon>Pseudomonadota</taxon>
        <taxon>Alphaproteobacteria</taxon>
        <taxon>Rhodospirillales</taxon>
        <taxon>Azospirillaceae</taxon>
        <taxon>Azospirillum</taxon>
    </lineage>
</organism>
<keyword evidence="2" id="KW-1185">Reference proteome</keyword>
<gene>
    <name evidence="1" type="ORF">DM194_27705</name>
</gene>
<protein>
    <submittedName>
        <fullName evidence="1">Uncharacterized protein</fullName>
    </submittedName>
</protein>
<dbReference type="OrthoDB" id="4374615at2"/>
<accession>A0A2U9SFG7</accession>
<geneLocation type="plasmid" evidence="1 2">
    <name>unnamed6</name>
</geneLocation>
<reference evidence="1 2" key="1">
    <citation type="submission" date="2018-06" db="EMBL/GenBank/DDBJ databases">
        <title>Complete genome sequencing of Azospirillum sp. M2T2B2.</title>
        <authorList>
            <person name="Heo J."/>
            <person name="Kim S.-J."/>
            <person name="Kwon S.-W."/>
            <person name="Anandham R."/>
        </authorList>
    </citation>
    <scope>NUCLEOTIDE SEQUENCE [LARGE SCALE GENOMIC DNA]</scope>
    <source>
        <strain evidence="1 2">M2T2B2</strain>
        <plasmid evidence="1 2">unnamed6</plasmid>
    </source>
</reference>
<proteinExistence type="predicted"/>
<dbReference type="EMBL" id="CP029836">
    <property type="protein sequence ID" value="AWU98124.1"/>
    <property type="molecule type" value="Genomic_DNA"/>
</dbReference>
<dbReference type="RefSeq" id="WP_111070944.1">
    <property type="nucleotide sequence ID" value="NZ_CP029836.1"/>
</dbReference>